<dbReference type="PROSITE" id="PS51820">
    <property type="entry name" value="PA14"/>
    <property type="match status" value="1"/>
</dbReference>
<dbReference type="Gene3D" id="3.90.182.10">
    <property type="entry name" value="Toxin - Anthrax Protective Antigen,domain 1"/>
    <property type="match status" value="1"/>
</dbReference>
<dbReference type="SUPFAM" id="SSF49478">
    <property type="entry name" value="Cna protein B-type domain"/>
    <property type="match status" value="1"/>
</dbReference>
<dbReference type="SUPFAM" id="SSF56988">
    <property type="entry name" value="Anthrax protective antigen"/>
    <property type="match status" value="1"/>
</dbReference>
<dbReference type="Pfam" id="PF18962">
    <property type="entry name" value="Por_Secre_tail"/>
    <property type="match status" value="1"/>
</dbReference>
<keyword evidence="4" id="KW-1185">Reference proteome</keyword>
<sequence length="2852" mass="287681">MKTLLRLTVWLAGLVPLGITGAKAQNTPTRDLVGSSADRQTVRQTANRVAARTCQDINTADFTGRTLGEDWKVSRTLTTEGTTITSSYLSNVDQAQSTLATTDDLGTRSLAWTVNYSANGTTPVATTPNYVTTTFSLNRAVTGFSFSINDIDRVAGTASNSGWTDVVQVDGYRADNSIITLSAADITLNANSTNTYSGNNIITGTGNNQSIDGTTTITFPEAVTKVVVTYKNGQTTQADPGSQVIIFTGFSWCAQADVTTTVSGPTAAAAGNRVIYTATTTNTGVDVATDIRPTLQLNPGLAAANVTLPAGATYDATSGVVTFAATTLASGANATNAVTFTMPNSGSVTGKAASTSITFDATPTNNNGSAANANVTTVQSVPSCQPSYLTNTTTSNGLTAEYYPGVFYNPGNNYVATAITFFQRTPSVRRIDPLLDFSGSGFGNIVPPASNTTADPNTFSARYRGSLNIAVAGSYTFYLSSDDGSYMWIDGNAIAPAPNADNTLINNGNDHSLVEVSGTVTLSAGLHDILILYAENGGGNTLKWEYASAAAGLVRQVVPTAALCAGPASADNAPTVSNVTNVTLPNTAAATVLSSNLLGTDADGNGTLAYYNIVTLPNSGTLSFNGTAVVAGQAIPANQLNLLTYTPTAGFVGNASFTYTVTDNVGRTAQTNATYVIPVATPTTLSGVVFEDVNYGGGAGRAYSTANTSATGFTSGAIRRAGARVELYDANGNFYLATTTDANGAYSFSVASTAAYTVRVVNSTVTSVRPGSVAGLLPVQTFANGATDRVGGEAPEKQDAGANTTSQTLSALTTGTLTPQSISRFTVPAAGSTGVDFGFNFDVVTNTNDAGQGSLRQFVLNSNALTNAGLAQVGQTAGKEVSIFMIPDGGADPGIRTGLTSGLTNGVASITLATALPTIADANTVIDGSTQTTNIGNTNNTTLGTGGTVGTAATMLGQLNGPEVQLVGNRTFDGLTVGANNTTIRRISAYGFDDNIQVNTDITGFVIEQNVLGTSATSFTDPGANIRTVNEGIDLNGSDNGTVQNNLIGYNGGMGIWVLANGTNGANNNLITGNEIRGNARETIIRGAFVSGTTAEGYVFDGLELQGNSTGNTVSNNLITETLGHGIDSFGNAIGGNTITGNTISNNGQAVVNNTGAEGSGLRVYGATNLTTIANNVLTNNNGSGVLVIGTASNVVIKENSTSGNTRLGIDLLSTADTNSEPNTYNGLLGTTSNVTLNDNGDADTGANGLTNMPVITSSTVRNGVLYVNGFARPGATLEFFIASVGTSAGTGNTNFGQGGTYLFSRTEGATGNTSTTLNDADATTGSYGLNNATVNGFYQGTESGQNRFSYAVPLASLTAAQRNALTTGTPLLTATATQIAAANGNQGTSEFSGNAPVYSAPIANNDFATTTPGTAVTFRVTTNDQNNINPATVALNGLAAGSTTPVTVTGGTFTFSNDGQVTFVPAAGFTGVATVPYTVNNTSDIASNTAYFSVTVTGTTFDLATSFSAAPTATTNAGATVNYTVVSRNPGTVAATNVVETVQLPANLATTGFTVGGNTGTLSNGVITFTGGATYNQNSGLLSLPIGNLAANGGSVSTALAFPAPVTSPLTVTATISGAGGAETVTTNNTAVSTVDIAPRFDVTTAISGPTTVTAGNEVTYTVVTSNLSGTTTPANANSVSPAVNVVQTVSLPGNLMGAGIFASNGGTIAYNSTQDITVISFPAIGVLAAGQSQVNTISFTAPSSSFAAPVAIVTSGLTNTNAGDLNSPTVGTNNNTAQLNGAGTRPTVASTARTGTETNVYTTISSSAANVDPGNNITLTITANNAGPVAAAGVQQTVTLPTGLSFSNQGGGNYNATTGVLTFPALTSPLASAGTQTYTVTFAAPQQGFVLATATVTTTTSDAVSADNLAQTKIEVTPRVDVATTLAGPAVGLPGQTLTYTVMTASNGPAAATNVVQTVQLPAGLTNVQFNSLSAGTRYDATTGVLTISFADALPAGFNQTNTISFVAPASAASLNITAAVTTGTSETNIANNTAAVATVITPTADVAVSVTGPATATVGNPALYVVSTTNNGAAVATGVAPTLQLPAGLTVTFPAGASTGSYNSTTGVVTFAIVSALASGASIANEVVVTMPDVAQLSAVAQVTSTSTDTNPANNYASVATTAAAATATTANLAAGITPATTTVNAGANVTLTATFSNQGTGTATTVVPQIALMPGLTNVTVTDAGVVRNANYNATTGVVTFQTVGSLASDASLTGTYSVSFNAPATGPVLAVASIYSATTDGALANNTALATVTVSPQADAQISIAGPATAQPGSKVIYEIVTSNNTTAVSPATNVVQKVTVPGTPANLTFPAGSTTAVVNGNTVITFPTIASVAPGAAGAVTNYVSFTTPATATAVQVTANVESQIDINTAATSNSATITTNANTAPVAYNVVNALQTPEGNTASALLISPLVATDVDNNIQYYFVTAPADNKIGTLFVGTTAVTPGSTVRLDPNQINTLRFDPAVGFVGNAFLNYYATDIRGAVSNTAIYTIPVGQDNNSLYAYTPTKGGNTAYQNNYVLAYVTDINAARYTSNGVVYDSNTGLLATGASNGLATTGTNAVISSADKTALNAVGIDLNPTTGQFFVSNRLLLKGGSYTVSVTTTDANGGVTTQNVTIPIGGAPLPVQLVSFAAQAQGATALLTWRTAQELNNDYFVVERSFDGTSFSAVGQVKGKGTTTQATDYRLTDTGAAAAAKGRTAYYRLRQVDTDGTTVHSQVQAVRFADIAPAISLYPNPAATTTTLDLSSLPQGSYQVRIVDAAGRLVKQAQYEAGTTPTLIVEQLPAGTYLVQVSGTGFSKALRLLKE</sequence>
<feature type="domain" description="PA14" evidence="2">
    <location>
        <begin position="393"/>
        <end position="562"/>
    </location>
</feature>
<dbReference type="Pfam" id="PF07691">
    <property type="entry name" value="PA14"/>
    <property type="match status" value="1"/>
</dbReference>
<gene>
    <name evidence="3" type="ORF">SAMN06269173_103253</name>
</gene>
<keyword evidence="1" id="KW-0732">Signal</keyword>
<organism evidence="3 4">
    <name type="scientific">Hymenobacter mucosus</name>
    <dbReference type="NCBI Taxonomy" id="1411120"/>
    <lineage>
        <taxon>Bacteria</taxon>
        <taxon>Pseudomonadati</taxon>
        <taxon>Bacteroidota</taxon>
        <taxon>Cytophagia</taxon>
        <taxon>Cytophagales</taxon>
        <taxon>Hymenobacteraceae</taxon>
        <taxon>Hymenobacter</taxon>
    </lineage>
</organism>
<dbReference type="SMART" id="SM00710">
    <property type="entry name" value="PbH1"/>
    <property type="match status" value="7"/>
</dbReference>
<evidence type="ECO:0000313" key="3">
    <source>
        <dbReference type="EMBL" id="SNR51432.1"/>
    </source>
</evidence>
<dbReference type="InterPro" id="IPR026444">
    <property type="entry name" value="Secre_tail"/>
</dbReference>
<evidence type="ECO:0000256" key="1">
    <source>
        <dbReference type="SAM" id="SignalP"/>
    </source>
</evidence>
<protein>
    <submittedName>
        <fullName evidence="3">Por secretion system C-terminal sorting domain-containing protein</fullName>
    </submittedName>
</protein>
<proteinExistence type="predicted"/>
<dbReference type="InterPro" id="IPR011050">
    <property type="entry name" value="Pectin_lyase_fold/virulence"/>
</dbReference>
<dbReference type="SUPFAM" id="SSF51126">
    <property type="entry name" value="Pectin lyase-like"/>
    <property type="match status" value="2"/>
</dbReference>
<accession>A0A238WY84</accession>
<dbReference type="Pfam" id="PF17963">
    <property type="entry name" value="Big_9"/>
    <property type="match status" value="2"/>
</dbReference>
<dbReference type="Pfam" id="PF01345">
    <property type="entry name" value="DUF11"/>
    <property type="match status" value="5"/>
</dbReference>
<evidence type="ECO:0000259" key="2">
    <source>
        <dbReference type="PROSITE" id="PS51820"/>
    </source>
</evidence>
<evidence type="ECO:0000313" key="4">
    <source>
        <dbReference type="Proteomes" id="UP000198310"/>
    </source>
</evidence>
<dbReference type="Proteomes" id="UP000198310">
    <property type="component" value="Unassembled WGS sequence"/>
</dbReference>
<dbReference type="InterPro" id="IPR011658">
    <property type="entry name" value="PA14_dom"/>
</dbReference>
<dbReference type="Gene3D" id="2.60.40.10">
    <property type="entry name" value="Immunoglobulins"/>
    <property type="match status" value="1"/>
</dbReference>
<feature type="signal peptide" evidence="1">
    <location>
        <begin position="1"/>
        <end position="24"/>
    </location>
</feature>
<dbReference type="SMART" id="SM00758">
    <property type="entry name" value="PA14"/>
    <property type="match status" value="1"/>
</dbReference>
<dbReference type="InterPro" id="IPR037524">
    <property type="entry name" value="PA14/GLEYA"/>
</dbReference>
<feature type="chain" id="PRO_5012466844" evidence="1">
    <location>
        <begin position="25"/>
        <end position="2852"/>
    </location>
</feature>
<dbReference type="NCBIfam" id="TIGR04183">
    <property type="entry name" value="Por_Secre_tail"/>
    <property type="match status" value="1"/>
</dbReference>
<dbReference type="RefSeq" id="WP_089332295.1">
    <property type="nucleotide sequence ID" value="NZ_FZNS01000003.1"/>
</dbReference>
<dbReference type="InterPro" id="IPR006626">
    <property type="entry name" value="PbH1"/>
</dbReference>
<dbReference type="InterPro" id="IPR039448">
    <property type="entry name" value="Beta_helix"/>
</dbReference>
<dbReference type="NCBIfam" id="TIGR01451">
    <property type="entry name" value="B_ant_repeat"/>
    <property type="match status" value="2"/>
</dbReference>
<dbReference type="InterPro" id="IPR047589">
    <property type="entry name" value="DUF11_rpt"/>
</dbReference>
<reference evidence="4" key="1">
    <citation type="submission" date="2017-06" db="EMBL/GenBank/DDBJ databases">
        <authorList>
            <person name="Varghese N."/>
            <person name="Submissions S."/>
        </authorList>
    </citation>
    <scope>NUCLEOTIDE SEQUENCE [LARGE SCALE GENOMIC DNA]</scope>
    <source>
        <strain evidence="4">DSM 28041</strain>
    </source>
</reference>
<dbReference type="InterPro" id="IPR001434">
    <property type="entry name" value="OmcB-like_DUF11"/>
</dbReference>
<dbReference type="InterPro" id="IPR013783">
    <property type="entry name" value="Ig-like_fold"/>
</dbReference>
<dbReference type="EMBL" id="FZNS01000003">
    <property type="protein sequence ID" value="SNR51432.1"/>
    <property type="molecule type" value="Genomic_DNA"/>
</dbReference>
<dbReference type="Pfam" id="PF13229">
    <property type="entry name" value="Beta_helix"/>
    <property type="match status" value="1"/>
</dbReference>
<name>A0A238WY84_9BACT</name>